<reference evidence="1" key="1">
    <citation type="journal article" date="2020" name="Stud. Mycol.">
        <title>101 Dothideomycetes genomes: a test case for predicting lifestyles and emergence of pathogens.</title>
        <authorList>
            <person name="Haridas S."/>
            <person name="Albert R."/>
            <person name="Binder M."/>
            <person name="Bloem J."/>
            <person name="Labutti K."/>
            <person name="Salamov A."/>
            <person name="Andreopoulos B."/>
            <person name="Baker S."/>
            <person name="Barry K."/>
            <person name="Bills G."/>
            <person name="Bluhm B."/>
            <person name="Cannon C."/>
            <person name="Castanera R."/>
            <person name="Culley D."/>
            <person name="Daum C."/>
            <person name="Ezra D."/>
            <person name="Gonzalez J."/>
            <person name="Henrissat B."/>
            <person name="Kuo A."/>
            <person name="Liang C."/>
            <person name="Lipzen A."/>
            <person name="Lutzoni F."/>
            <person name="Magnuson J."/>
            <person name="Mondo S."/>
            <person name="Nolan M."/>
            <person name="Ohm R."/>
            <person name="Pangilinan J."/>
            <person name="Park H.-J."/>
            <person name="Ramirez L."/>
            <person name="Alfaro M."/>
            <person name="Sun H."/>
            <person name="Tritt A."/>
            <person name="Yoshinaga Y."/>
            <person name="Zwiers L.-H."/>
            <person name="Turgeon B."/>
            <person name="Goodwin S."/>
            <person name="Spatafora J."/>
            <person name="Crous P."/>
            <person name="Grigoriev I."/>
        </authorList>
    </citation>
    <scope>NUCLEOTIDE SEQUENCE</scope>
    <source>
        <strain evidence="1">CBS 130266</strain>
    </source>
</reference>
<dbReference type="AlphaFoldDB" id="A0A9P4NMI1"/>
<evidence type="ECO:0008006" key="3">
    <source>
        <dbReference type="Google" id="ProtNLM"/>
    </source>
</evidence>
<evidence type="ECO:0000313" key="2">
    <source>
        <dbReference type="Proteomes" id="UP000800235"/>
    </source>
</evidence>
<evidence type="ECO:0000313" key="1">
    <source>
        <dbReference type="EMBL" id="KAF2427696.1"/>
    </source>
</evidence>
<protein>
    <recommendedName>
        <fullName evidence="3">JmjC domain-containing protein</fullName>
    </recommendedName>
</protein>
<dbReference type="SUPFAM" id="SSF51197">
    <property type="entry name" value="Clavaminate synthase-like"/>
    <property type="match status" value="1"/>
</dbReference>
<proteinExistence type="predicted"/>
<sequence length="183" mass="20459">ADVQSCLRFLILGEKGTFSGNHLDILAGTWILGLSGLKLWWAFTGDFTEKNKEEFICEGASWNPDSMQLLPIEPGDYLMMMPGHLCAHAPFSMEDCLMTGGMFWNDNMLPQLLDNITWICEHNAVVSNEGVPRQLVTVLEVLSRRPDLSEDVREAMLRTEVRLRPLLSCSCKDSGGCKDECAC</sequence>
<organism evidence="1 2">
    <name type="scientific">Tothia fuscella</name>
    <dbReference type="NCBI Taxonomy" id="1048955"/>
    <lineage>
        <taxon>Eukaryota</taxon>
        <taxon>Fungi</taxon>
        <taxon>Dikarya</taxon>
        <taxon>Ascomycota</taxon>
        <taxon>Pezizomycotina</taxon>
        <taxon>Dothideomycetes</taxon>
        <taxon>Pleosporomycetidae</taxon>
        <taxon>Venturiales</taxon>
        <taxon>Cylindrosympodiaceae</taxon>
        <taxon>Tothia</taxon>
    </lineage>
</organism>
<name>A0A9P4NMI1_9PEZI</name>
<dbReference type="Proteomes" id="UP000800235">
    <property type="component" value="Unassembled WGS sequence"/>
</dbReference>
<dbReference type="EMBL" id="MU007058">
    <property type="protein sequence ID" value="KAF2427696.1"/>
    <property type="molecule type" value="Genomic_DNA"/>
</dbReference>
<dbReference type="OrthoDB" id="4161428at2759"/>
<feature type="non-terminal residue" evidence="1">
    <location>
        <position position="183"/>
    </location>
</feature>
<accession>A0A9P4NMI1</accession>
<comment type="caution">
    <text evidence="1">The sequence shown here is derived from an EMBL/GenBank/DDBJ whole genome shotgun (WGS) entry which is preliminary data.</text>
</comment>
<feature type="non-terminal residue" evidence="1">
    <location>
        <position position="1"/>
    </location>
</feature>
<keyword evidence="2" id="KW-1185">Reference proteome</keyword>
<gene>
    <name evidence="1" type="ORF">EJ08DRAFT_571728</name>
</gene>